<dbReference type="InterPro" id="IPR005467">
    <property type="entry name" value="His_kinase_dom"/>
</dbReference>
<dbReference type="Pfam" id="PF08521">
    <property type="entry name" value="2CSK_N"/>
    <property type="match status" value="1"/>
</dbReference>
<evidence type="ECO:0000256" key="11">
    <source>
        <dbReference type="SAM" id="MobiDB-lite"/>
    </source>
</evidence>
<dbReference type="Gene3D" id="6.10.340.10">
    <property type="match status" value="1"/>
</dbReference>
<evidence type="ECO:0000256" key="7">
    <source>
        <dbReference type="ARBA" id="ARBA00022777"/>
    </source>
</evidence>
<dbReference type="InterPro" id="IPR050428">
    <property type="entry name" value="TCS_sensor_his_kinase"/>
</dbReference>
<dbReference type="SMART" id="SM00388">
    <property type="entry name" value="HisKA"/>
    <property type="match status" value="1"/>
</dbReference>
<evidence type="ECO:0000259" key="13">
    <source>
        <dbReference type="PROSITE" id="PS50109"/>
    </source>
</evidence>
<evidence type="ECO:0000256" key="1">
    <source>
        <dbReference type="ARBA" id="ARBA00000085"/>
    </source>
</evidence>
<dbReference type="KEGG" id="otr:OTERR_27110"/>
<dbReference type="Pfam" id="PF02518">
    <property type="entry name" value="HATPase_c"/>
    <property type="match status" value="1"/>
</dbReference>
<dbReference type="PROSITE" id="PS50109">
    <property type="entry name" value="HIS_KIN"/>
    <property type="match status" value="1"/>
</dbReference>
<dbReference type="SUPFAM" id="SSF47384">
    <property type="entry name" value="Homodimeric domain of signal transducing histidine kinase"/>
    <property type="match status" value="1"/>
</dbReference>
<evidence type="ECO:0000313" key="15">
    <source>
        <dbReference type="EMBL" id="QEL66187.1"/>
    </source>
</evidence>
<evidence type="ECO:0000256" key="5">
    <source>
        <dbReference type="ARBA" id="ARBA00022679"/>
    </source>
</evidence>
<evidence type="ECO:0000256" key="6">
    <source>
        <dbReference type="ARBA" id="ARBA00022692"/>
    </source>
</evidence>
<dbReference type="InterPro" id="IPR003594">
    <property type="entry name" value="HATPase_dom"/>
</dbReference>
<evidence type="ECO:0000256" key="12">
    <source>
        <dbReference type="SAM" id="Phobius"/>
    </source>
</evidence>
<keyword evidence="4" id="KW-0597">Phosphoprotein</keyword>
<evidence type="ECO:0000259" key="14">
    <source>
        <dbReference type="PROSITE" id="PS50885"/>
    </source>
</evidence>
<dbReference type="EMBL" id="CP022579">
    <property type="protein sequence ID" value="QEL66187.1"/>
    <property type="molecule type" value="Genomic_DNA"/>
</dbReference>
<dbReference type="PANTHER" id="PTHR45436">
    <property type="entry name" value="SENSOR HISTIDINE KINASE YKOH"/>
    <property type="match status" value="1"/>
</dbReference>
<dbReference type="InterPro" id="IPR036890">
    <property type="entry name" value="HATPase_C_sf"/>
</dbReference>
<dbReference type="InterPro" id="IPR013727">
    <property type="entry name" value="2CSK_N"/>
</dbReference>
<proteinExistence type="predicted"/>
<dbReference type="Pfam" id="PF00512">
    <property type="entry name" value="HisKA"/>
    <property type="match status" value="1"/>
</dbReference>
<evidence type="ECO:0000256" key="8">
    <source>
        <dbReference type="ARBA" id="ARBA00022989"/>
    </source>
</evidence>
<dbReference type="Gene3D" id="3.30.565.10">
    <property type="entry name" value="Histidine kinase-like ATPase, C-terminal domain"/>
    <property type="match status" value="1"/>
</dbReference>
<dbReference type="PANTHER" id="PTHR45436:SF1">
    <property type="entry name" value="SENSOR PROTEIN QSEC"/>
    <property type="match status" value="1"/>
</dbReference>
<evidence type="ECO:0000256" key="4">
    <source>
        <dbReference type="ARBA" id="ARBA00022553"/>
    </source>
</evidence>
<organism evidence="15 16">
    <name type="scientific">Oryzomicrobium terrae</name>
    <dbReference type="NCBI Taxonomy" id="1735038"/>
    <lineage>
        <taxon>Bacteria</taxon>
        <taxon>Pseudomonadati</taxon>
        <taxon>Pseudomonadota</taxon>
        <taxon>Betaproteobacteria</taxon>
        <taxon>Rhodocyclales</taxon>
        <taxon>Rhodocyclaceae</taxon>
        <taxon>Oryzomicrobium</taxon>
    </lineage>
</organism>
<keyword evidence="6 12" id="KW-0812">Transmembrane</keyword>
<dbReference type="SMART" id="SM00387">
    <property type="entry name" value="HATPase_c"/>
    <property type="match status" value="1"/>
</dbReference>
<dbReference type="InterPro" id="IPR036097">
    <property type="entry name" value="HisK_dim/P_sf"/>
</dbReference>
<dbReference type="CDD" id="cd06225">
    <property type="entry name" value="HAMP"/>
    <property type="match status" value="1"/>
</dbReference>
<keyword evidence="5" id="KW-0808">Transferase</keyword>
<dbReference type="EC" id="2.7.13.3" evidence="3"/>
<protein>
    <recommendedName>
        <fullName evidence="3">histidine kinase</fullName>
        <ecNumber evidence="3">2.7.13.3</ecNumber>
    </recommendedName>
</protein>
<dbReference type="AlphaFoldDB" id="A0A5C1EDD4"/>
<feature type="domain" description="HAMP" evidence="14">
    <location>
        <begin position="211"/>
        <end position="263"/>
    </location>
</feature>
<feature type="transmembrane region" description="Helical" evidence="12">
    <location>
        <begin position="187"/>
        <end position="210"/>
    </location>
</feature>
<evidence type="ECO:0000256" key="10">
    <source>
        <dbReference type="ARBA" id="ARBA00023136"/>
    </source>
</evidence>
<dbReference type="GO" id="GO:0005886">
    <property type="term" value="C:plasma membrane"/>
    <property type="evidence" value="ECO:0007669"/>
    <property type="project" value="TreeGrafter"/>
</dbReference>
<comment type="subcellular location">
    <subcellularLocation>
        <location evidence="2">Membrane</location>
    </subcellularLocation>
</comment>
<gene>
    <name evidence="15" type="primary">tctE</name>
    <name evidence="15" type="ORF">OTERR_27110</name>
</gene>
<dbReference type="InterPro" id="IPR003661">
    <property type="entry name" value="HisK_dim/P_dom"/>
</dbReference>
<keyword evidence="16" id="KW-1185">Reference proteome</keyword>
<comment type="catalytic activity">
    <reaction evidence="1">
        <text>ATP + protein L-histidine = ADP + protein N-phospho-L-histidine.</text>
        <dbReference type="EC" id="2.7.13.3"/>
    </reaction>
</comment>
<keyword evidence="10 12" id="KW-0472">Membrane</keyword>
<feature type="region of interest" description="Disordered" evidence="11">
    <location>
        <begin position="1"/>
        <end position="23"/>
    </location>
</feature>
<keyword evidence="7 15" id="KW-0418">Kinase</keyword>
<keyword evidence="9" id="KW-0902">Two-component regulatory system</keyword>
<dbReference type="CDD" id="cd00075">
    <property type="entry name" value="HATPase"/>
    <property type="match status" value="1"/>
</dbReference>
<dbReference type="InterPro" id="IPR004358">
    <property type="entry name" value="Sig_transdc_His_kin-like_C"/>
</dbReference>
<feature type="transmembrane region" description="Helical" evidence="12">
    <location>
        <begin position="35"/>
        <end position="55"/>
    </location>
</feature>
<evidence type="ECO:0000256" key="2">
    <source>
        <dbReference type="ARBA" id="ARBA00004370"/>
    </source>
</evidence>
<reference evidence="15 16" key="1">
    <citation type="submission" date="2017-07" db="EMBL/GenBank/DDBJ databases">
        <title>Complete genome sequence of Oryzomicrobium terrae TPP412.</title>
        <authorList>
            <person name="Chiu L.-W."/>
            <person name="Lo K.-J."/>
            <person name="Tsai Y.-M."/>
            <person name="Lin S.-S."/>
            <person name="Kuo C.-H."/>
            <person name="Liu C.-T."/>
        </authorList>
    </citation>
    <scope>NUCLEOTIDE SEQUENCE [LARGE SCALE GENOMIC DNA]</scope>
    <source>
        <strain evidence="15 16">TPP412</strain>
    </source>
</reference>
<dbReference type="GO" id="GO:0000155">
    <property type="term" value="F:phosphorelay sensor kinase activity"/>
    <property type="evidence" value="ECO:0007669"/>
    <property type="project" value="InterPro"/>
</dbReference>
<dbReference type="Proteomes" id="UP000323671">
    <property type="component" value="Chromosome"/>
</dbReference>
<dbReference type="PRINTS" id="PR00344">
    <property type="entry name" value="BCTRLSENSOR"/>
</dbReference>
<evidence type="ECO:0000313" key="16">
    <source>
        <dbReference type="Proteomes" id="UP000323671"/>
    </source>
</evidence>
<dbReference type="Gene3D" id="1.10.287.130">
    <property type="match status" value="1"/>
</dbReference>
<dbReference type="PROSITE" id="PS50885">
    <property type="entry name" value="HAMP"/>
    <property type="match status" value="1"/>
</dbReference>
<sequence length="515" mass="56876">MPVPVEADVAPGGGGRRRRRGGDSQRSLFGEILDWMLAPLLFVWPVSIAITHYFANSVAAYPYDQSLREHVNVVTRQIKFVDGKPVVNLPLSARAILRADEVDSVYFHVINRQGQRIVGDPELPLPDDPATMAGEQGEIQFRDTEVGGQDLRVAYSVLGDPGVPRDKWLIVEVGETLEKRSQLANKIIASVILPQFIIIPLAVVLVWFGLSQGLRPLTWLRERIEARAEDDLSPIPNRRVPEELRPLIEAFNAMMERVQRNLEVQTRFIADAAHQLRTPLAGLKAQVQLALRENDAEQVRHALAQIDFSVDRASHLVNQLLALARAEGVTGDAGQVEVDLNQLLKECASEWVFAALEKHIDLGFEDAGAPVLIRGYPFWLRELINNLVDNALRYTPADGRVTCRVRRELGEGSAADRVVLEVEDNGIGIRPEECELVFERFYRSEEVTGGVVDSKGSGLGLPIVREIATLHDAVARLVPNPLERGTVASVSFPLHRPEAPVAPPPPPNPIMSGVA</sequence>
<evidence type="ECO:0000256" key="9">
    <source>
        <dbReference type="ARBA" id="ARBA00023012"/>
    </source>
</evidence>
<dbReference type="SUPFAM" id="SSF55874">
    <property type="entry name" value="ATPase domain of HSP90 chaperone/DNA topoisomerase II/histidine kinase"/>
    <property type="match status" value="1"/>
</dbReference>
<keyword evidence="8 12" id="KW-1133">Transmembrane helix</keyword>
<feature type="domain" description="Histidine kinase" evidence="13">
    <location>
        <begin position="271"/>
        <end position="496"/>
    </location>
</feature>
<dbReference type="CDD" id="cd00082">
    <property type="entry name" value="HisKA"/>
    <property type="match status" value="1"/>
</dbReference>
<evidence type="ECO:0000256" key="3">
    <source>
        <dbReference type="ARBA" id="ARBA00012438"/>
    </source>
</evidence>
<dbReference type="SMART" id="SM00304">
    <property type="entry name" value="HAMP"/>
    <property type="match status" value="1"/>
</dbReference>
<name>A0A5C1EDD4_9RHOO</name>
<dbReference type="InterPro" id="IPR003660">
    <property type="entry name" value="HAMP_dom"/>
</dbReference>
<accession>A0A5C1EDD4</accession>